<evidence type="ECO:0000313" key="2">
    <source>
        <dbReference type="Proteomes" id="UP000323506"/>
    </source>
</evidence>
<sequence>MGRLVAFLYKAPHRKCYAINVVPILILPHPDSPSIFLLSCKSLDLSPFQRRFPLFSVEYRFSSGLTDHSPLQRRFPLFSIEYCFSSGLTGHSTWAFQLLLLFSTSEVICCSLQLSGEKVMRKAMG</sequence>
<dbReference type="Proteomes" id="UP000323506">
    <property type="component" value="Chromosome D07"/>
</dbReference>
<protein>
    <submittedName>
        <fullName evidence="1">Uncharacterized protein</fullName>
    </submittedName>
</protein>
<reference evidence="1 2" key="1">
    <citation type="submission" date="2019-06" db="EMBL/GenBank/DDBJ databases">
        <title>WGS assembly of Gossypium darwinii.</title>
        <authorList>
            <person name="Chen Z.J."/>
            <person name="Sreedasyam A."/>
            <person name="Ando A."/>
            <person name="Song Q."/>
            <person name="De L."/>
            <person name="Hulse-Kemp A."/>
            <person name="Ding M."/>
            <person name="Ye W."/>
            <person name="Kirkbride R."/>
            <person name="Jenkins J."/>
            <person name="Plott C."/>
            <person name="Lovell J."/>
            <person name="Lin Y.-M."/>
            <person name="Vaughn R."/>
            <person name="Liu B."/>
            <person name="Li W."/>
            <person name="Simpson S."/>
            <person name="Scheffler B."/>
            <person name="Saski C."/>
            <person name="Grover C."/>
            <person name="Hu G."/>
            <person name="Conover J."/>
            <person name="Carlson J."/>
            <person name="Shu S."/>
            <person name="Boston L."/>
            <person name="Williams M."/>
            <person name="Peterson D."/>
            <person name="Mcgee K."/>
            <person name="Jones D."/>
            <person name="Wendel J."/>
            <person name="Stelly D."/>
            <person name="Grimwood J."/>
            <person name="Schmutz J."/>
        </authorList>
    </citation>
    <scope>NUCLEOTIDE SEQUENCE [LARGE SCALE GENOMIC DNA]</scope>
    <source>
        <strain evidence="1">1808015.09</strain>
    </source>
</reference>
<accession>A0A5D2BYB3</accession>
<name>A0A5D2BYB3_GOSDA</name>
<evidence type="ECO:0000313" key="1">
    <source>
        <dbReference type="EMBL" id="TYG61165.1"/>
    </source>
</evidence>
<proteinExistence type="predicted"/>
<organism evidence="1 2">
    <name type="scientific">Gossypium darwinii</name>
    <name type="common">Darwin's cotton</name>
    <name type="synonym">Gossypium barbadense var. darwinii</name>
    <dbReference type="NCBI Taxonomy" id="34276"/>
    <lineage>
        <taxon>Eukaryota</taxon>
        <taxon>Viridiplantae</taxon>
        <taxon>Streptophyta</taxon>
        <taxon>Embryophyta</taxon>
        <taxon>Tracheophyta</taxon>
        <taxon>Spermatophyta</taxon>
        <taxon>Magnoliopsida</taxon>
        <taxon>eudicotyledons</taxon>
        <taxon>Gunneridae</taxon>
        <taxon>Pentapetalae</taxon>
        <taxon>rosids</taxon>
        <taxon>malvids</taxon>
        <taxon>Malvales</taxon>
        <taxon>Malvaceae</taxon>
        <taxon>Malvoideae</taxon>
        <taxon>Gossypium</taxon>
    </lineage>
</organism>
<dbReference type="EMBL" id="CM017707">
    <property type="protein sequence ID" value="TYG61165.1"/>
    <property type="molecule type" value="Genomic_DNA"/>
</dbReference>
<keyword evidence="2" id="KW-1185">Reference proteome</keyword>
<dbReference type="AlphaFoldDB" id="A0A5D2BYB3"/>
<gene>
    <name evidence="1" type="ORF">ES288_D07G125500v1</name>
</gene>